<name>A0A8J3G4B7_9BACT</name>
<dbReference type="AlphaFoldDB" id="A0A8J3G4B7"/>
<dbReference type="Proteomes" id="UP000642809">
    <property type="component" value="Unassembled WGS sequence"/>
</dbReference>
<keyword evidence="3" id="KW-1185">Reference proteome</keyword>
<accession>A0A8J3G4B7</accession>
<dbReference type="EMBL" id="BMYF01000003">
    <property type="protein sequence ID" value="GHB28411.1"/>
    <property type="molecule type" value="Genomic_DNA"/>
</dbReference>
<keyword evidence="1" id="KW-0472">Membrane</keyword>
<sequence>MEIYFTIGFLLSIYFLTSLALSQGFFPYSKTFIQDKKGEIKPIFYYGRIMLISLLISISLTALMFYFFISPANFLP</sequence>
<protein>
    <submittedName>
        <fullName evidence="2">Uncharacterized protein</fullName>
    </submittedName>
</protein>
<reference evidence="2" key="1">
    <citation type="journal article" date="2014" name="Int. J. Syst. Evol. Microbiol.">
        <title>Complete genome sequence of Corynebacterium casei LMG S-19264T (=DSM 44701T), isolated from a smear-ripened cheese.</title>
        <authorList>
            <consortium name="US DOE Joint Genome Institute (JGI-PGF)"/>
            <person name="Walter F."/>
            <person name="Albersmeier A."/>
            <person name="Kalinowski J."/>
            <person name="Ruckert C."/>
        </authorList>
    </citation>
    <scope>NUCLEOTIDE SEQUENCE</scope>
    <source>
        <strain evidence="2">KCTC 23224</strain>
    </source>
</reference>
<dbReference type="RefSeq" id="WP_189579002.1">
    <property type="nucleotide sequence ID" value="NZ_BMYF01000003.1"/>
</dbReference>
<evidence type="ECO:0000313" key="3">
    <source>
        <dbReference type="Proteomes" id="UP000642809"/>
    </source>
</evidence>
<evidence type="ECO:0000256" key="1">
    <source>
        <dbReference type="SAM" id="Phobius"/>
    </source>
</evidence>
<feature type="transmembrane region" description="Helical" evidence="1">
    <location>
        <begin position="6"/>
        <end position="28"/>
    </location>
</feature>
<feature type="transmembrane region" description="Helical" evidence="1">
    <location>
        <begin position="49"/>
        <end position="69"/>
    </location>
</feature>
<organism evidence="2 3">
    <name type="scientific">Mongoliitalea lutea</name>
    <dbReference type="NCBI Taxonomy" id="849756"/>
    <lineage>
        <taxon>Bacteria</taxon>
        <taxon>Pseudomonadati</taxon>
        <taxon>Bacteroidota</taxon>
        <taxon>Cytophagia</taxon>
        <taxon>Cytophagales</taxon>
        <taxon>Cyclobacteriaceae</taxon>
        <taxon>Mongoliitalea</taxon>
    </lineage>
</organism>
<comment type="caution">
    <text evidence="2">The sequence shown here is derived from an EMBL/GenBank/DDBJ whole genome shotgun (WGS) entry which is preliminary data.</text>
</comment>
<keyword evidence="1" id="KW-1133">Transmembrane helix</keyword>
<evidence type="ECO:0000313" key="2">
    <source>
        <dbReference type="EMBL" id="GHB28411.1"/>
    </source>
</evidence>
<keyword evidence="1" id="KW-0812">Transmembrane</keyword>
<reference evidence="2" key="2">
    <citation type="submission" date="2020-09" db="EMBL/GenBank/DDBJ databases">
        <authorList>
            <person name="Sun Q."/>
            <person name="Kim S."/>
        </authorList>
    </citation>
    <scope>NUCLEOTIDE SEQUENCE</scope>
    <source>
        <strain evidence="2">KCTC 23224</strain>
    </source>
</reference>
<proteinExistence type="predicted"/>
<gene>
    <name evidence="2" type="ORF">GCM10008106_06300</name>
</gene>